<evidence type="ECO:0000313" key="5">
    <source>
        <dbReference type="EMBL" id="KRQ97939.1"/>
    </source>
</evidence>
<dbReference type="OrthoDB" id="9806195at2"/>
<dbReference type="InterPro" id="IPR017927">
    <property type="entry name" value="FAD-bd_FR_type"/>
</dbReference>
<feature type="domain" description="2Fe-2S ferredoxin-type" evidence="3">
    <location>
        <begin position="5"/>
        <end position="86"/>
    </location>
</feature>
<dbReference type="SUPFAM" id="SSF63380">
    <property type="entry name" value="Riboflavin synthase domain-like"/>
    <property type="match status" value="1"/>
</dbReference>
<dbReference type="CDD" id="cd06194">
    <property type="entry name" value="FNR_N-term_Iron_sulfur_binding"/>
    <property type="match status" value="1"/>
</dbReference>
<reference evidence="5 6" key="1">
    <citation type="submission" date="2014-03" db="EMBL/GenBank/DDBJ databases">
        <title>Bradyrhizobium valentinum sp. nov., isolated from effective nodules of Lupinus mariae-josephae, a lupine endemic of basic-lime soils in Eastern Spain.</title>
        <authorList>
            <person name="Duran D."/>
            <person name="Rey L."/>
            <person name="Navarro A."/>
            <person name="Busquets A."/>
            <person name="Imperial J."/>
            <person name="Ruiz-Argueso T."/>
        </authorList>
    </citation>
    <scope>NUCLEOTIDE SEQUENCE [LARGE SCALE GENOMIC DNA]</scope>
    <source>
        <strain evidence="5 6">LmjM3</strain>
    </source>
</reference>
<accession>A0A0R3KZS9</accession>
<dbReference type="SUPFAM" id="SSF52343">
    <property type="entry name" value="Ferredoxin reductase-like, C-terminal NADP-linked domain"/>
    <property type="match status" value="1"/>
</dbReference>
<dbReference type="InterPro" id="IPR039261">
    <property type="entry name" value="FNR_nucleotide-bd"/>
</dbReference>
<dbReference type="AlphaFoldDB" id="A0A0R3KZS9"/>
<dbReference type="PROSITE" id="PS51384">
    <property type="entry name" value="FAD_FR"/>
    <property type="match status" value="1"/>
</dbReference>
<keyword evidence="6" id="KW-1185">Reference proteome</keyword>
<dbReference type="InterPro" id="IPR001041">
    <property type="entry name" value="2Fe-2S_ferredoxin-type"/>
</dbReference>
<dbReference type="Gene3D" id="3.10.20.30">
    <property type="match status" value="1"/>
</dbReference>
<dbReference type="PROSITE" id="PS00197">
    <property type="entry name" value="2FE2S_FER_1"/>
    <property type="match status" value="1"/>
</dbReference>
<dbReference type="GO" id="GO:0016491">
    <property type="term" value="F:oxidoreductase activity"/>
    <property type="evidence" value="ECO:0007669"/>
    <property type="project" value="InterPro"/>
</dbReference>
<dbReference type="PANTHER" id="PTHR47354">
    <property type="entry name" value="NADH OXIDOREDUCTASE HCR"/>
    <property type="match status" value="1"/>
</dbReference>
<dbReference type="CDD" id="cd00207">
    <property type="entry name" value="fer2"/>
    <property type="match status" value="1"/>
</dbReference>
<proteinExistence type="predicted"/>
<dbReference type="InterPro" id="IPR017938">
    <property type="entry name" value="Riboflavin_synthase-like_b-brl"/>
</dbReference>
<dbReference type="InterPro" id="IPR008333">
    <property type="entry name" value="Cbr1-like_FAD-bd_dom"/>
</dbReference>
<sequence length="362" mass="39171">MSKICKVTINDEPFLANRGELLLDWALMNGVDLPHDCRSGICGACRVRLVDGTVFGGHSRGDDMIHACQARIVSDLEIAIEAAPEPVALSAEVAQTVQLAPDVVGVDVELPKPLDYLPGQYCKLQFQGFPARSYSPTYPLEGPPHDRLLHFHIRKVTDGLVSSALGREIRPGHRVKLTGPYGRAFFRKGHAGRIVLVASGTGFAPMWSVAVAAIMEQPQRDMVFIVQARSIRSLYMHAALCRLALFPNVTLIPMVSEPQQISHAIQSGRPTDHLPKLTPDDVVYTAGAPAMTDAVARIAKAGGARCYTDPFVQEARTVEQTGLMSRLTGWLNEPRSAPIPLQPSQKPAPMPRGAAAVGVGNR</sequence>
<dbReference type="Gene3D" id="3.40.50.80">
    <property type="entry name" value="Nucleotide-binding domain of ferredoxin-NADP reductase (FNR) module"/>
    <property type="match status" value="1"/>
</dbReference>
<evidence type="ECO:0000259" key="3">
    <source>
        <dbReference type="PROSITE" id="PS51085"/>
    </source>
</evidence>
<comment type="caution">
    <text evidence="5">The sequence shown here is derived from an EMBL/GenBank/DDBJ whole genome shotgun (WGS) entry which is preliminary data.</text>
</comment>
<organism evidence="5 6">
    <name type="scientific">Bradyrhizobium valentinum</name>
    <dbReference type="NCBI Taxonomy" id="1518501"/>
    <lineage>
        <taxon>Bacteria</taxon>
        <taxon>Pseudomonadati</taxon>
        <taxon>Pseudomonadota</taxon>
        <taxon>Alphaproteobacteria</taxon>
        <taxon>Hyphomicrobiales</taxon>
        <taxon>Nitrobacteraceae</taxon>
        <taxon>Bradyrhizobium</taxon>
    </lineage>
</organism>
<feature type="domain" description="FAD-binding FR-type" evidence="4">
    <location>
        <begin position="86"/>
        <end position="187"/>
    </location>
</feature>
<dbReference type="InterPro" id="IPR050415">
    <property type="entry name" value="MRET"/>
</dbReference>
<dbReference type="PROSITE" id="PS51085">
    <property type="entry name" value="2FE2S_FER_2"/>
    <property type="match status" value="1"/>
</dbReference>
<dbReference type="GO" id="GO:0051537">
    <property type="term" value="F:2 iron, 2 sulfur cluster binding"/>
    <property type="evidence" value="ECO:0007669"/>
    <property type="project" value="InterPro"/>
</dbReference>
<dbReference type="RefSeq" id="WP_057854315.1">
    <property type="nucleotide sequence ID" value="NZ_LLXX01000180.1"/>
</dbReference>
<evidence type="ECO:0000259" key="4">
    <source>
        <dbReference type="PROSITE" id="PS51384"/>
    </source>
</evidence>
<feature type="region of interest" description="Disordered" evidence="1">
    <location>
        <begin position="336"/>
        <end position="362"/>
    </location>
</feature>
<name>A0A0R3KZS9_9BRAD</name>
<keyword evidence="2" id="KW-1133">Transmembrane helix</keyword>
<gene>
    <name evidence="5" type="ORF">CP49_23960</name>
</gene>
<dbReference type="Gene3D" id="2.40.30.10">
    <property type="entry name" value="Translation factors"/>
    <property type="match status" value="1"/>
</dbReference>
<dbReference type="Pfam" id="PF00175">
    <property type="entry name" value="NAD_binding_1"/>
    <property type="match status" value="1"/>
</dbReference>
<dbReference type="Proteomes" id="UP000051913">
    <property type="component" value="Unassembled WGS sequence"/>
</dbReference>
<dbReference type="STRING" id="1518501.CQ10_21130"/>
<evidence type="ECO:0000256" key="1">
    <source>
        <dbReference type="SAM" id="MobiDB-lite"/>
    </source>
</evidence>
<dbReference type="PANTHER" id="PTHR47354:SF5">
    <property type="entry name" value="PROTEIN RFBI"/>
    <property type="match status" value="1"/>
</dbReference>
<evidence type="ECO:0000256" key="2">
    <source>
        <dbReference type="SAM" id="Phobius"/>
    </source>
</evidence>
<dbReference type="InterPro" id="IPR001433">
    <property type="entry name" value="OxRdtase_FAD/NAD-bd"/>
</dbReference>
<evidence type="ECO:0000313" key="6">
    <source>
        <dbReference type="Proteomes" id="UP000051913"/>
    </source>
</evidence>
<dbReference type="Pfam" id="PF00111">
    <property type="entry name" value="Fer2"/>
    <property type="match status" value="1"/>
</dbReference>
<dbReference type="PRINTS" id="PR00410">
    <property type="entry name" value="PHEHYDRXLASE"/>
</dbReference>
<dbReference type="SUPFAM" id="SSF54292">
    <property type="entry name" value="2Fe-2S ferredoxin-like"/>
    <property type="match status" value="1"/>
</dbReference>
<protein>
    <submittedName>
        <fullName evidence="5">Ferredoxin-NAD reductase</fullName>
    </submittedName>
</protein>
<dbReference type="InterPro" id="IPR036010">
    <property type="entry name" value="2Fe-2S_ferredoxin-like_sf"/>
</dbReference>
<keyword evidence="2" id="KW-0812">Transmembrane</keyword>
<dbReference type="InterPro" id="IPR006058">
    <property type="entry name" value="2Fe2S_fd_BS"/>
</dbReference>
<feature type="transmembrane region" description="Helical" evidence="2">
    <location>
        <begin position="194"/>
        <end position="214"/>
    </location>
</feature>
<dbReference type="Pfam" id="PF00970">
    <property type="entry name" value="FAD_binding_6"/>
    <property type="match status" value="1"/>
</dbReference>
<dbReference type="InterPro" id="IPR012675">
    <property type="entry name" value="Beta-grasp_dom_sf"/>
</dbReference>
<keyword evidence="2" id="KW-0472">Membrane</keyword>
<dbReference type="EMBL" id="LLXX01000180">
    <property type="protein sequence ID" value="KRQ97939.1"/>
    <property type="molecule type" value="Genomic_DNA"/>
</dbReference>